<feature type="coiled-coil region" evidence="1">
    <location>
        <begin position="241"/>
        <end position="275"/>
    </location>
</feature>
<feature type="region of interest" description="Disordered" evidence="2">
    <location>
        <begin position="366"/>
        <end position="385"/>
    </location>
</feature>
<feature type="compositionally biased region" description="Polar residues" evidence="2">
    <location>
        <begin position="216"/>
        <end position="234"/>
    </location>
</feature>
<accession>A0A4Y7LRJ0</accession>
<dbReference type="InterPro" id="IPR019152">
    <property type="entry name" value="DUF2046"/>
</dbReference>
<evidence type="ECO:0000256" key="2">
    <source>
        <dbReference type="SAM" id="MobiDB-lite"/>
    </source>
</evidence>
<reference evidence="3" key="1">
    <citation type="submission" date="2018-08" db="EMBL/GenBank/DDBJ databases">
        <authorList>
            <person name="Cornetti L."/>
        </authorList>
    </citation>
    <scope>NUCLEOTIDE SEQUENCE</scope>
    <source>
        <strain evidence="3">FI-BAL1-1</strain>
    </source>
</reference>
<feature type="region of interest" description="Disordered" evidence="2">
    <location>
        <begin position="199"/>
        <end position="234"/>
    </location>
</feature>
<evidence type="ECO:0000256" key="1">
    <source>
        <dbReference type="SAM" id="Coils"/>
    </source>
</evidence>
<dbReference type="PANTHER" id="PTHR15276:SF0">
    <property type="entry name" value="COILED-COIL DOMAIN-CONTAINING PROTEIN 6"/>
    <property type="match status" value="1"/>
</dbReference>
<dbReference type="EMBL" id="LR000314">
    <property type="protein sequence ID" value="SVE69933.1"/>
    <property type="molecule type" value="mRNA"/>
</dbReference>
<keyword evidence="1" id="KW-0175">Coiled coil</keyword>
<dbReference type="PANTHER" id="PTHR15276">
    <property type="entry name" value="H4 D10S170 PROTEIN-RELATED"/>
    <property type="match status" value="1"/>
</dbReference>
<organism evidence="3">
    <name type="scientific">Eubosmina coregoni</name>
    <dbReference type="NCBI Taxonomy" id="186181"/>
    <lineage>
        <taxon>Eukaryota</taxon>
        <taxon>Metazoa</taxon>
        <taxon>Ecdysozoa</taxon>
        <taxon>Arthropoda</taxon>
        <taxon>Crustacea</taxon>
        <taxon>Branchiopoda</taxon>
        <taxon>Diplostraca</taxon>
        <taxon>Cladocera</taxon>
        <taxon>Anomopoda</taxon>
        <taxon>Bosminidae</taxon>
        <taxon>Eubosmina</taxon>
    </lineage>
</organism>
<dbReference type="AlphaFoldDB" id="A0A4Y7LRJ0"/>
<feature type="compositionally biased region" description="Low complexity" evidence="2">
    <location>
        <begin position="438"/>
        <end position="452"/>
    </location>
</feature>
<dbReference type="Pfam" id="PF09755">
    <property type="entry name" value="DUF2046"/>
    <property type="match status" value="1"/>
</dbReference>
<proteinExistence type="evidence at transcript level"/>
<feature type="region of interest" description="Disordered" evidence="2">
    <location>
        <begin position="330"/>
        <end position="361"/>
    </location>
</feature>
<name>A0A4Y7LRJ0_9CRUS</name>
<feature type="compositionally biased region" description="Polar residues" evidence="2">
    <location>
        <begin position="333"/>
        <end position="346"/>
    </location>
</feature>
<gene>
    <name evidence="3" type="primary">EOG090X09V8</name>
</gene>
<feature type="region of interest" description="Disordered" evidence="2">
    <location>
        <begin position="410"/>
        <end position="452"/>
    </location>
</feature>
<sequence length="452" mass="50777">MADSASESDSGSVDGGGMMPPSPVSREQLHKRIESLQQQNRVLKVELETYKLRVKQLQEENRSLRQASVNIQARAEQEEEFISNTLLKKIQALKKEKETLALNYEQEEECLTNDLSRKLNQLRQEKVQLEQTLEQEQECLVNKLMRKIEKLEAETHTKQNNLEQLRREKVELENTLEQEQEALVNKLWKRMDKLETEKRNLQIKLDQPVSAPASPRDSSNGDSAPSNSTPEQLTSHIQWLRNEVARLKHQLTSSLQEQEEKMAHFAQEEKHIREENLRLQRRLQMEMERREALCRHLSESESSLEMEEERHYNELTGYGHGVGSLGVSIGGSTPVNRSRTTSSPVPTNRPLSPSLLSYSRDGLASAGTSSLMGTGRDPFSPPSPMGRCPTCAQTGMAGAIPRSLIRISQERFVKPAVPPPASLQNPASPASSGTLPRSSGTSSPMDTSSGRV</sequence>
<feature type="region of interest" description="Disordered" evidence="2">
    <location>
        <begin position="1"/>
        <end position="28"/>
    </location>
</feature>
<evidence type="ECO:0000313" key="3">
    <source>
        <dbReference type="EMBL" id="SVE69933.1"/>
    </source>
</evidence>
<feature type="compositionally biased region" description="Polar residues" evidence="2">
    <location>
        <begin position="422"/>
        <end position="437"/>
    </location>
</feature>
<protein>
    <submittedName>
        <fullName evidence="3">EOG090X09V8</fullName>
    </submittedName>
</protein>
<feature type="compositionally biased region" description="Low complexity" evidence="2">
    <location>
        <begin position="1"/>
        <end position="12"/>
    </location>
</feature>